<dbReference type="Gene3D" id="3.20.80.10">
    <property type="entry name" value="Regulatory factor, effector binding domain"/>
    <property type="match status" value="1"/>
</dbReference>
<evidence type="ECO:0000313" key="5">
    <source>
        <dbReference type="EMBL" id="SGZ11116.1"/>
    </source>
</evidence>
<dbReference type="Gene3D" id="1.10.10.60">
    <property type="entry name" value="Homeodomain-like"/>
    <property type="match status" value="2"/>
</dbReference>
<keyword evidence="1" id="KW-0805">Transcription regulation</keyword>
<dbReference type="PROSITE" id="PS00041">
    <property type="entry name" value="HTH_ARAC_FAMILY_1"/>
    <property type="match status" value="1"/>
</dbReference>
<dbReference type="InterPro" id="IPR029442">
    <property type="entry name" value="GyrI-like"/>
</dbReference>
<dbReference type="EMBL" id="FPLD01000102">
    <property type="protein sequence ID" value="SGZ11116.1"/>
    <property type="molecule type" value="Genomic_DNA"/>
</dbReference>
<dbReference type="SMART" id="SM00342">
    <property type="entry name" value="HTH_ARAC"/>
    <property type="match status" value="1"/>
</dbReference>
<protein>
    <submittedName>
        <fullName evidence="5">Uncharacterized protein conserved in bacteria</fullName>
    </submittedName>
</protein>
<evidence type="ECO:0000256" key="2">
    <source>
        <dbReference type="ARBA" id="ARBA00023125"/>
    </source>
</evidence>
<sequence>MQKENQKQVNRFTRIGKLLDFINENIDQPLSVELLADKSCWSRWQLQRVFHLETGLNLAQYVRELKLSLAAEQLLGSKTRIVDIALALGFSSEVSFSRTFKNMFSYSPMAYRRRGKRLGLRTPIKLCSRVLDSFDLEARLLQIRIETRPEFTLHCRSGIISGLFSLTPNYQQQVPLIWSEFVENLPEAEMLSVLNESSSLAADIELIGVIGVIKANDDIDAIPYWAGSTAGALLGNTSLDTIDVPAQEYAVIPFTGPIKQLEQVLAWLFSHWIPDSNYDSVDGYELEVYPVNYDPEDSSSYMEYWLPIEPRS</sequence>
<evidence type="ECO:0000259" key="4">
    <source>
        <dbReference type="PROSITE" id="PS01124"/>
    </source>
</evidence>
<dbReference type="PANTHER" id="PTHR47504">
    <property type="entry name" value="RIGHT ORIGIN-BINDING PROTEIN"/>
    <property type="match status" value="1"/>
</dbReference>
<dbReference type="AlphaFoldDB" id="A0A1L0BKV0"/>
<dbReference type="InterPro" id="IPR020449">
    <property type="entry name" value="Tscrpt_reg_AraC-type_HTH"/>
</dbReference>
<dbReference type="RefSeq" id="WP_082276095.1">
    <property type="nucleotide sequence ID" value="NZ_CAWRBC010000118.1"/>
</dbReference>
<dbReference type="GO" id="GO:0003700">
    <property type="term" value="F:DNA-binding transcription factor activity"/>
    <property type="evidence" value="ECO:0007669"/>
    <property type="project" value="InterPro"/>
</dbReference>
<dbReference type="Proteomes" id="UP000183794">
    <property type="component" value="Unassembled WGS sequence"/>
</dbReference>
<proteinExistence type="predicted"/>
<dbReference type="InterPro" id="IPR018062">
    <property type="entry name" value="HTH_AraC-typ_CS"/>
</dbReference>
<dbReference type="GO" id="GO:0043565">
    <property type="term" value="F:sequence-specific DNA binding"/>
    <property type="evidence" value="ECO:0007669"/>
    <property type="project" value="InterPro"/>
</dbReference>
<feature type="domain" description="HTH araC/xylS-type" evidence="4">
    <location>
        <begin position="16"/>
        <end position="114"/>
    </location>
</feature>
<dbReference type="PANTHER" id="PTHR47504:SF5">
    <property type="entry name" value="RIGHT ORIGIN-BINDING PROTEIN"/>
    <property type="match status" value="1"/>
</dbReference>
<reference evidence="5 6" key="1">
    <citation type="submission" date="2016-11" db="EMBL/GenBank/DDBJ databases">
        <authorList>
            <person name="Jaros S."/>
            <person name="Januszkiewicz K."/>
            <person name="Wedrychowicz H."/>
        </authorList>
    </citation>
    <scope>NUCLEOTIDE SEQUENCE [LARGE SCALE GENOMIC DNA]</scope>
    <source>
        <strain evidence="5">NVI 5450</strain>
    </source>
</reference>
<dbReference type="PRINTS" id="PR00032">
    <property type="entry name" value="HTHARAC"/>
</dbReference>
<dbReference type="OrthoDB" id="282744at2"/>
<evidence type="ECO:0000256" key="3">
    <source>
        <dbReference type="ARBA" id="ARBA00023163"/>
    </source>
</evidence>
<evidence type="ECO:0000313" key="6">
    <source>
        <dbReference type="Proteomes" id="UP000183794"/>
    </source>
</evidence>
<dbReference type="InterPro" id="IPR018060">
    <property type="entry name" value="HTH_AraC"/>
</dbReference>
<evidence type="ECO:0000256" key="1">
    <source>
        <dbReference type="ARBA" id="ARBA00023015"/>
    </source>
</evidence>
<dbReference type="PROSITE" id="PS01124">
    <property type="entry name" value="HTH_ARAC_FAMILY_2"/>
    <property type="match status" value="1"/>
</dbReference>
<dbReference type="InterPro" id="IPR050959">
    <property type="entry name" value="MarA-like"/>
</dbReference>
<dbReference type="SMART" id="SM00871">
    <property type="entry name" value="AraC_E_bind"/>
    <property type="match status" value="1"/>
</dbReference>
<organism evidence="5 6">
    <name type="scientific">Moritella viscosa</name>
    <dbReference type="NCBI Taxonomy" id="80854"/>
    <lineage>
        <taxon>Bacteria</taxon>
        <taxon>Pseudomonadati</taxon>
        <taxon>Pseudomonadota</taxon>
        <taxon>Gammaproteobacteria</taxon>
        <taxon>Alteromonadales</taxon>
        <taxon>Moritellaceae</taxon>
        <taxon>Moritella</taxon>
    </lineage>
</organism>
<name>A0A1L0BKV0_9GAMM</name>
<keyword evidence="2" id="KW-0238">DNA-binding</keyword>
<keyword evidence="3" id="KW-0804">Transcription</keyword>
<dbReference type="SUPFAM" id="SSF46689">
    <property type="entry name" value="Homeodomain-like"/>
    <property type="match status" value="2"/>
</dbReference>
<gene>
    <name evidence="5" type="ORF">NVI5450_3646</name>
</gene>
<dbReference type="InterPro" id="IPR011256">
    <property type="entry name" value="Reg_factor_effector_dom_sf"/>
</dbReference>
<dbReference type="Pfam" id="PF12833">
    <property type="entry name" value="HTH_18"/>
    <property type="match status" value="1"/>
</dbReference>
<dbReference type="InterPro" id="IPR010499">
    <property type="entry name" value="AraC_E-bd"/>
</dbReference>
<dbReference type="InterPro" id="IPR009057">
    <property type="entry name" value="Homeodomain-like_sf"/>
</dbReference>
<dbReference type="Pfam" id="PF06445">
    <property type="entry name" value="GyrI-like"/>
    <property type="match status" value="1"/>
</dbReference>
<dbReference type="SUPFAM" id="SSF55136">
    <property type="entry name" value="Probable bacterial effector-binding domain"/>
    <property type="match status" value="1"/>
</dbReference>
<accession>A0A1L0BKV0</accession>